<dbReference type="InterPro" id="IPR050951">
    <property type="entry name" value="Retrovirus_Pol_polyprotein"/>
</dbReference>
<protein>
    <recommendedName>
        <fullName evidence="2">Integrase catalytic domain-containing protein</fullName>
    </recommendedName>
</protein>
<dbReference type="PANTHER" id="PTHR37984:SF15">
    <property type="entry name" value="INTEGRASE CATALYTIC DOMAIN-CONTAINING PROTEIN"/>
    <property type="match status" value="1"/>
</dbReference>
<dbReference type="EMBL" id="QOIP01000011">
    <property type="protein sequence ID" value="RLU16914.1"/>
    <property type="molecule type" value="Genomic_DNA"/>
</dbReference>
<dbReference type="GO" id="GO:0003676">
    <property type="term" value="F:nucleic acid binding"/>
    <property type="evidence" value="ECO:0007669"/>
    <property type="project" value="InterPro"/>
</dbReference>
<dbReference type="InterPro" id="IPR036397">
    <property type="entry name" value="RNaseH_sf"/>
</dbReference>
<dbReference type="AlphaFoldDB" id="A0A3L8D999"/>
<accession>A0A3L8D999</accession>
<reference evidence="3" key="2">
    <citation type="submission" date="2018-07" db="EMBL/GenBank/DDBJ databases">
        <authorList>
            <person name="Mckenzie S.K."/>
            <person name="Kronauer D.J.C."/>
        </authorList>
    </citation>
    <scope>NUCLEOTIDE SEQUENCE</scope>
    <source>
        <strain evidence="3">Clonal line C1</strain>
    </source>
</reference>
<dbReference type="Proteomes" id="UP000279307">
    <property type="component" value="Chromosome 11"/>
</dbReference>
<reference evidence="3" key="1">
    <citation type="journal article" date="2018" name="Genome Res.">
        <title>The genomic architecture and molecular evolution of ant odorant receptors.</title>
        <authorList>
            <person name="McKenzie S.K."/>
            <person name="Kronauer D.J.C."/>
        </authorList>
    </citation>
    <scope>NUCLEOTIDE SEQUENCE [LARGE SCALE GENOMIC DNA]</scope>
    <source>
        <strain evidence="3">Clonal line C1</strain>
    </source>
</reference>
<dbReference type="PROSITE" id="PS50994">
    <property type="entry name" value="INTEGRASE"/>
    <property type="match status" value="1"/>
</dbReference>
<sequence>MRKTRNTPLHPQSDGLVEKQHRSILEYVAKFVADNQKDWDRWIPLFLLAYRSSKQEAVGVTPAEMYLGQNLRLPLNLLRGSPSSDIREEKPRSYIVKLKRKLDEIHHGARRRLEVRSRNMKAWYDRRVRKNLFETGQKVWFYNPRRTKGKAPKLQCSWEGPYEVVGKLSDVVFGIRKSPRHRRKVVHADRLAPYRERHVVFSEWQLIRKERRTRSASVEMAIAAALLTVFRRGFPVRRRANARAEDSGLLREEVGTPEVPPESEDSGPRKVRSIDEHRREIGGRANDGRSVSKRQETTARSCAR</sequence>
<organism evidence="3">
    <name type="scientific">Ooceraea biroi</name>
    <name type="common">Clonal raider ant</name>
    <name type="synonym">Cerapachys biroi</name>
    <dbReference type="NCBI Taxonomy" id="2015173"/>
    <lineage>
        <taxon>Eukaryota</taxon>
        <taxon>Metazoa</taxon>
        <taxon>Ecdysozoa</taxon>
        <taxon>Arthropoda</taxon>
        <taxon>Hexapoda</taxon>
        <taxon>Insecta</taxon>
        <taxon>Pterygota</taxon>
        <taxon>Neoptera</taxon>
        <taxon>Endopterygota</taxon>
        <taxon>Hymenoptera</taxon>
        <taxon>Apocrita</taxon>
        <taxon>Aculeata</taxon>
        <taxon>Formicoidea</taxon>
        <taxon>Formicidae</taxon>
        <taxon>Dorylinae</taxon>
        <taxon>Ooceraea</taxon>
    </lineage>
</organism>
<name>A0A3L8D999_OOCBI</name>
<gene>
    <name evidence="3" type="ORF">DMN91_010983</name>
</gene>
<proteinExistence type="predicted"/>
<dbReference type="PANTHER" id="PTHR37984">
    <property type="entry name" value="PROTEIN CBG26694"/>
    <property type="match status" value="1"/>
</dbReference>
<dbReference type="Gene3D" id="3.30.420.10">
    <property type="entry name" value="Ribonuclease H-like superfamily/Ribonuclease H"/>
    <property type="match status" value="1"/>
</dbReference>
<feature type="region of interest" description="Disordered" evidence="1">
    <location>
        <begin position="241"/>
        <end position="304"/>
    </location>
</feature>
<dbReference type="InterPro" id="IPR001584">
    <property type="entry name" value="Integrase_cat-core"/>
</dbReference>
<feature type="compositionally biased region" description="Basic and acidic residues" evidence="1">
    <location>
        <begin position="242"/>
        <end position="254"/>
    </location>
</feature>
<evidence type="ECO:0000259" key="2">
    <source>
        <dbReference type="PROSITE" id="PS50994"/>
    </source>
</evidence>
<dbReference type="Pfam" id="PF22938">
    <property type="entry name" value="Integrase_p58_C"/>
    <property type="match status" value="1"/>
</dbReference>
<evidence type="ECO:0000256" key="1">
    <source>
        <dbReference type="SAM" id="MobiDB-lite"/>
    </source>
</evidence>
<evidence type="ECO:0000313" key="3">
    <source>
        <dbReference type="EMBL" id="RLU16914.1"/>
    </source>
</evidence>
<dbReference type="SUPFAM" id="SSF53098">
    <property type="entry name" value="Ribonuclease H-like"/>
    <property type="match status" value="1"/>
</dbReference>
<dbReference type="InterPro" id="IPR012337">
    <property type="entry name" value="RNaseH-like_sf"/>
</dbReference>
<feature type="domain" description="Integrase catalytic" evidence="2">
    <location>
        <begin position="1"/>
        <end position="70"/>
    </location>
</feature>
<feature type="compositionally biased region" description="Basic and acidic residues" evidence="1">
    <location>
        <begin position="266"/>
        <end position="282"/>
    </location>
</feature>
<dbReference type="InterPro" id="IPR054465">
    <property type="entry name" value="Integrase_p58-like_C"/>
</dbReference>
<comment type="caution">
    <text evidence="3">The sequence shown here is derived from an EMBL/GenBank/DDBJ whole genome shotgun (WGS) entry which is preliminary data.</text>
</comment>
<dbReference type="GO" id="GO:0015074">
    <property type="term" value="P:DNA integration"/>
    <property type="evidence" value="ECO:0007669"/>
    <property type="project" value="InterPro"/>
</dbReference>